<keyword evidence="6" id="KW-1185">Reference proteome</keyword>
<dbReference type="NCBIfam" id="NF008183">
    <property type="entry name" value="PRK10933.1"/>
    <property type="match status" value="1"/>
</dbReference>
<evidence type="ECO:0000256" key="2">
    <source>
        <dbReference type="ARBA" id="ARBA00022801"/>
    </source>
</evidence>
<keyword evidence="2" id="KW-0378">Hydrolase</keyword>
<dbReference type="EMBL" id="JAPFFF010000009">
    <property type="protein sequence ID" value="KAK8882511.1"/>
    <property type="molecule type" value="Genomic_DNA"/>
</dbReference>
<gene>
    <name evidence="5" type="ORF">M9Y10_045153</name>
</gene>
<comment type="similarity">
    <text evidence="1">Belongs to the glycosyl hydrolase 13 family.</text>
</comment>
<reference evidence="5 6" key="1">
    <citation type="submission" date="2024-04" db="EMBL/GenBank/DDBJ databases">
        <title>Tritrichomonas musculus Genome.</title>
        <authorList>
            <person name="Alves-Ferreira E."/>
            <person name="Grigg M."/>
            <person name="Lorenzi H."/>
            <person name="Galac M."/>
        </authorList>
    </citation>
    <scope>NUCLEOTIDE SEQUENCE [LARGE SCALE GENOMIC DNA]</scope>
    <source>
        <strain evidence="5 6">EAF2021</strain>
    </source>
</reference>
<dbReference type="SUPFAM" id="SSF51445">
    <property type="entry name" value="(Trans)glycosidases"/>
    <property type="match status" value="1"/>
</dbReference>
<dbReference type="CDD" id="cd11333">
    <property type="entry name" value="AmyAc_SI_OligoGlu_DGase"/>
    <property type="match status" value="1"/>
</dbReference>
<evidence type="ECO:0000313" key="6">
    <source>
        <dbReference type="Proteomes" id="UP001470230"/>
    </source>
</evidence>
<evidence type="ECO:0000259" key="4">
    <source>
        <dbReference type="SMART" id="SM00642"/>
    </source>
</evidence>
<protein>
    <recommendedName>
        <fullName evidence="4">Glycosyl hydrolase family 13 catalytic domain-containing protein</fullName>
    </recommendedName>
</protein>
<dbReference type="InterPro" id="IPR017853">
    <property type="entry name" value="GH"/>
</dbReference>
<dbReference type="Proteomes" id="UP001470230">
    <property type="component" value="Unassembled WGS sequence"/>
</dbReference>
<proteinExistence type="inferred from homology"/>
<sequence>MERAWWKEVVVYQIYPRSFYDSNGDGIGDLKGVTLKMPYLKDLGVNALWLSPYFKSPNDDNGYDISDYRAIMEDFGTMDDWTEMIKAIHENGMKLIMDLVVNHTSDEHPWFIESSSSKDSDKHDFYIWRDPKPSSTLCPPNNWMSCFGGSAWQYDEKVGQYYLHLFSRKQPDLNWECEAMRNEIYDMMKYWLDLGVDGFRLDAIANISKTQEFPEGDPKNSFTGCEHFVNGPKVHDFIHGMNEHVFSKYDIMTVGECFSTNITEALKYVVPERKELNMIFQFNIMDIDASPNSKWIIRDWKFTELKDIIRRWQHVIEKGNGWNSIFLSNHDFPRQVSRFGDDSPQFRKLSAKMLATLNFTLQGTVYVYQGEEIGMTNVKFDSIDDYRDIETLNFFKDVTQPGGNNGFKMTKEEAMKSIHYISRDNGRTPMQWNSTENAGFIDPNAPNKNAKPWINVNPNYKEINVEESLNDKDSILNYYKELIRLRKENIDTTIYGHFEDYFQEDENTFIYTRTYESKIMFVALNFTKNEQKLKVPEHLNLQEFKLLISNYSEKNVNYAQKVSLRPFEAVVLVH</sequence>
<dbReference type="Gene3D" id="3.90.400.10">
    <property type="entry name" value="Oligo-1,6-glucosidase, Domain 2"/>
    <property type="match status" value="1"/>
</dbReference>
<dbReference type="Pfam" id="PF00128">
    <property type="entry name" value="Alpha-amylase"/>
    <property type="match status" value="1"/>
</dbReference>
<evidence type="ECO:0000256" key="1">
    <source>
        <dbReference type="ARBA" id="ARBA00008061"/>
    </source>
</evidence>
<dbReference type="PANTHER" id="PTHR10357">
    <property type="entry name" value="ALPHA-AMYLASE FAMILY MEMBER"/>
    <property type="match status" value="1"/>
</dbReference>
<dbReference type="InterPro" id="IPR006047">
    <property type="entry name" value="GH13_cat_dom"/>
</dbReference>
<dbReference type="Gene3D" id="3.20.20.80">
    <property type="entry name" value="Glycosidases"/>
    <property type="match status" value="1"/>
</dbReference>
<evidence type="ECO:0000256" key="3">
    <source>
        <dbReference type="ARBA" id="ARBA00023295"/>
    </source>
</evidence>
<dbReference type="InterPro" id="IPR013780">
    <property type="entry name" value="Glyco_hydro_b"/>
</dbReference>
<dbReference type="Pfam" id="PF23915">
    <property type="entry name" value="SusG_C"/>
    <property type="match status" value="1"/>
</dbReference>
<evidence type="ECO:0000313" key="5">
    <source>
        <dbReference type="EMBL" id="KAK8882511.1"/>
    </source>
</evidence>
<dbReference type="Gene3D" id="2.60.40.1180">
    <property type="entry name" value="Golgi alpha-mannosidase II"/>
    <property type="match status" value="1"/>
</dbReference>
<comment type="caution">
    <text evidence="5">The sequence shown here is derived from an EMBL/GenBank/DDBJ whole genome shotgun (WGS) entry which is preliminary data.</text>
</comment>
<name>A0ABR2JUT0_9EUKA</name>
<dbReference type="InterPro" id="IPR056300">
    <property type="entry name" value="SusG-like_C"/>
</dbReference>
<feature type="domain" description="Glycosyl hydrolase family 13 catalytic" evidence="4">
    <location>
        <begin position="13"/>
        <end position="427"/>
    </location>
</feature>
<dbReference type="PANTHER" id="PTHR10357:SF178">
    <property type="entry name" value="OLIGO-1,6-GLUCOSIDASE 3-RELATED"/>
    <property type="match status" value="1"/>
</dbReference>
<dbReference type="SUPFAM" id="SSF51011">
    <property type="entry name" value="Glycosyl hydrolase domain"/>
    <property type="match status" value="1"/>
</dbReference>
<dbReference type="InterPro" id="IPR045857">
    <property type="entry name" value="O16G_dom_2"/>
</dbReference>
<dbReference type="SMART" id="SM00642">
    <property type="entry name" value="Aamy"/>
    <property type="match status" value="1"/>
</dbReference>
<keyword evidence="3" id="KW-0326">Glycosidase</keyword>
<organism evidence="5 6">
    <name type="scientific">Tritrichomonas musculus</name>
    <dbReference type="NCBI Taxonomy" id="1915356"/>
    <lineage>
        <taxon>Eukaryota</taxon>
        <taxon>Metamonada</taxon>
        <taxon>Parabasalia</taxon>
        <taxon>Tritrichomonadida</taxon>
        <taxon>Tritrichomonadidae</taxon>
        <taxon>Tritrichomonas</taxon>
    </lineage>
</organism>
<accession>A0ABR2JUT0</accession>